<dbReference type="EC" id="2.4.-.-" evidence="2"/>
<feature type="domain" description="Glycosyltransferase 2-like" evidence="1">
    <location>
        <begin position="5"/>
        <end position="168"/>
    </location>
</feature>
<evidence type="ECO:0000259" key="1">
    <source>
        <dbReference type="Pfam" id="PF00535"/>
    </source>
</evidence>
<evidence type="ECO:0000313" key="3">
    <source>
        <dbReference type="Proteomes" id="UP001329915"/>
    </source>
</evidence>
<dbReference type="KEGG" id="dbc:MFMK1_000267"/>
<dbReference type="AlphaFoldDB" id="A0AAU0UJV4"/>
<organism evidence="2 3">
    <name type="scientific">Metallumcola ferriviriculae</name>
    <dbReference type="NCBI Taxonomy" id="3039180"/>
    <lineage>
        <taxon>Bacteria</taxon>
        <taxon>Bacillati</taxon>
        <taxon>Bacillota</taxon>
        <taxon>Clostridia</taxon>
        <taxon>Neomoorellales</taxon>
        <taxon>Desulfitibacteraceae</taxon>
        <taxon>Metallumcola</taxon>
    </lineage>
</organism>
<dbReference type="SUPFAM" id="SSF53448">
    <property type="entry name" value="Nucleotide-diphospho-sugar transferases"/>
    <property type="match status" value="1"/>
</dbReference>
<name>A0AAU0UJV4_9FIRM</name>
<evidence type="ECO:0000313" key="2">
    <source>
        <dbReference type="EMBL" id="WRO20496.1"/>
    </source>
</evidence>
<reference evidence="2 3" key="1">
    <citation type="submission" date="2023-04" db="EMBL/GenBank/DDBJ databases">
        <authorList>
            <person name="Hsu D."/>
        </authorList>
    </citation>
    <scope>NUCLEOTIDE SEQUENCE [LARGE SCALE GENOMIC DNA]</scope>
    <source>
        <strain evidence="2 3">MK1</strain>
    </source>
</reference>
<dbReference type="InterPro" id="IPR001173">
    <property type="entry name" value="Glyco_trans_2-like"/>
</dbReference>
<dbReference type="InterPro" id="IPR029044">
    <property type="entry name" value="Nucleotide-diphossugar_trans"/>
</dbReference>
<dbReference type="RefSeq" id="WP_366923389.1">
    <property type="nucleotide sequence ID" value="NZ_CP121694.1"/>
</dbReference>
<proteinExistence type="predicted"/>
<dbReference type="GO" id="GO:0016757">
    <property type="term" value="F:glycosyltransferase activity"/>
    <property type="evidence" value="ECO:0007669"/>
    <property type="project" value="UniProtKB-KW"/>
</dbReference>
<accession>A0AAU0UJV4</accession>
<sequence>MSLVSIIIPCKNEGDLVEMTLNSMDNAKTGIDYEIIVVDDGSVDGCCGFLRGGSRPEKLVNTSGLGACQARNEGARSARGEILVFCDGHVLVEDNWLDGLVEVLNRPGVGAVAPAIGDINRSDAVGYGQTWNENLENKWLPWRNKSVYTVPLIPGGCMAISREAFETIGGFDKGFKVWGHEDEEISLKLWLFGYKIYIHSDVLIRHYFRPKHPYSVSILQVNYNFFRMVFSHLSEKRAAKAVDQLRESSKFSKVITEVIFSDVWKQRQDYFTRRQKSDDWFFTRFSIPF</sequence>
<dbReference type="Gene3D" id="3.90.550.10">
    <property type="entry name" value="Spore Coat Polysaccharide Biosynthesis Protein SpsA, Chain A"/>
    <property type="match status" value="1"/>
</dbReference>
<dbReference type="PANTHER" id="PTHR43179">
    <property type="entry name" value="RHAMNOSYLTRANSFERASE WBBL"/>
    <property type="match status" value="1"/>
</dbReference>
<dbReference type="EMBL" id="CP121694">
    <property type="protein sequence ID" value="WRO20496.1"/>
    <property type="molecule type" value="Genomic_DNA"/>
</dbReference>
<dbReference type="Proteomes" id="UP001329915">
    <property type="component" value="Chromosome"/>
</dbReference>
<keyword evidence="2" id="KW-0328">Glycosyltransferase</keyword>
<protein>
    <submittedName>
        <fullName evidence="2">Glycosyltransferase</fullName>
        <ecNumber evidence="2">2.4.-.-</ecNumber>
    </submittedName>
</protein>
<dbReference type="Pfam" id="PF00535">
    <property type="entry name" value="Glycos_transf_2"/>
    <property type="match status" value="1"/>
</dbReference>
<keyword evidence="2" id="KW-0808">Transferase</keyword>
<dbReference type="PANTHER" id="PTHR43179:SF7">
    <property type="entry name" value="RHAMNOSYLTRANSFERASE WBBL"/>
    <property type="match status" value="1"/>
</dbReference>
<gene>
    <name evidence="2" type="ORF">MFMK1_000267</name>
</gene>
<keyword evidence="3" id="KW-1185">Reference proteome</keyword>